<name>A0ACC2N2G9_9HYME</name>
<evidence type="ECO:0000313" key="2">
    <source>
        <dbReference type="Proteomes" id="UP001239111"/>
    </source>
</evidence>
<proteinExistence type="predicted"/>
<accession>A0ACC2N2G9</accession>
<protein>
    <submittedName>
        <fullName evidence="1">Uncharacterized protein</fullName>
    </submittedName>
</protein>
<dbReference type="EMBL" id="CM056744">
    <property type="protein sequence ID" value="KAJ8664489.1"/>
    <property type="molecule type" value="Genomic_DNA"/>
</dbReference>
<keyword evidence="2" id="KW-1185">Reference proteome</keyword>
<evidence type="ECO:0000313" key="1">
    <source>
        <dbReference type="EMBL" id="KAJ8664489.1"/>
    </source>
</evidence>
<organism evidence="1 2">
    <name type="scientific">Eretmocerus hayati</name>
    <dbReference type="NCBI Taxonomy" id="131215"/>
    <lineage>
        <taxon>Eukaryota</taxon>
        <taxon>Metazoa</taxon>
        <taxon>Ecdysozoa</taxon>
        <taxon>Arthropoda</taxon>
        <taxon>Hexapoda</taxon>
        <taxon>Insecta</taxon>
        <taxon>Pterygota</taxon>
        <taxon>Neoptera</taxon>
        <taxon>Endopterygota</taxon>
        <taxon>Hymenoptera</taxon>
        <taxon>Apocrita</taxon>
        <taxon>Proctotrupomorpha</taxon>
        <taxon>Chalcidoidea</taxon>
        <taxon>Aphelinidae</taxon>
        <taxon>Aphelininae</taxon>
        <taxon>Eretmocerus</taxon>
    </lineage>
</organism>
<reference evidence="1" key="1">
    <citation type="submission" date="2023-04" db="EMBL/GenBank/DDBJ databases">
        <title>A chromosome-level genome assembly of the parasitoid wasp Eretmocerus hayati.</title>
        <authorList>
            <person name="Zhong Y."/>
            <person name="Liu S."/>
            <person name="Liu Y."/>
        </authorList>
    </citation>
    <scope>NUCLEOTIDE SEQUENCE</scope>
    <source>
        <strain evidence="1">ZJU_SS_LIU_2023</strain>
    </source>
</reference>
<comment type="caution">
    <text evidence="1">The sequence shown here is derived from an EMBL/GenBank/DDBJ whole genome shotgun (WGS) entry which is preliminary data.</text>
</comment>
<dbReference type="Proteomes" id="UP001239111">
    <property type="component" value="Chromosome 4"/>
</dbReference>
<gene>
    <name evidence="1" type="ORF">QAD02_006151</name>
</gene>
<sequence length="274" mass="31156">MNFHLLLIQLIALCICSCIPKTECLTGNNVQYVKSKDLNFVAALAYVDKYKIRVFNVFCSGVLINEQHVITNEHCIRYKKPEDAVAYLGSFDLNEAQEFKICDWISYTDWLGTKVSEPKSLEFDDIAIIQLCDSVDTKIISPAKPLWTTYNYLQEKTGVTMAGWGLVEHDFASQYMRKATLNVVDQSRCEQQTQMRSIAVGRYFCTKVKPYVVGSGGDSGGPLLIGKNDLVGITAMRHTEHKKFSTTVNLHANLTYYKEFIQDYTNDYYSVLIQ</sequence>